<keyword evidence="6 8" id="KW-1133">Transmembrane helix</keyword>
<dbReference type="Proteomes" id="UP000192903">
    <property type="component" value="Unassembled WGS sequence"/>
</dbReference>
<feature type="transmembrane region" description="Helical" evidence="8">
    <location>
        <begin position="20"/>
        <end position="38"/>
    </location>
</feature>
<evidence type="ECO:0000256" key="1">
    <source>
        <dbReference type="ARBA" id="ARBA00004651"/>
    </source>
</evidence>
<feature type="transmembrane region" description="Helical" evidence="8">
    <location>
        <begin position="135"/>
        <end position="153"/>
    </location>
</feature>
<keyword evidence="5 8" id="KW-0812">Transmembrane</keyword>
<dbReference type="GO" id="GO:0009103">
    <property type="term" value="P:lipopolysaccharide biosynthetic process"/>
    <property type="evidence" value="ECO:0007669"/>
    <property type="project" value="UniProtKB-ARBA"/>
</dbReference>
<feature type="transmembrane region" description="Helical" evidence="8">
    <location>
        <begin position="77"/>
        <end position="100"/>
    </location>
</feature>
<name>A0A1X7FBF9_9HYPH</name>
<dbReference type="OrthoDB" id="9153955at2"/>
<evidence type="ECO:0000313" key="10">
    <source>
        <dbReference type="EMBL" id="SMF49661.1"/>
    </source>
</evidence>
<feature type="domain" description="Glycosyltransferase RgtA/B/C/D-like" evidence="9">
    <location>
        <begin position="63"/>
        <end position="224"/>
    </location>
</feature>
<evidence type="ECO:0000256" key="5">
    <source>
        <dbReference type="ARBA" id="ARBA00022692"/>
    </source>
</evidence>
<feature type="transmembrane region" description="Helical" evidence="8">
    <location>
        <begin position="247"/>
        <end position="274"/>
    </location>
</feature>
<keyword evidence="11" id="KW-1185">Reference proteome</keyword>
<dbReference type="GO" id="GO:0016763">
    <property type="term" value="F:pentosyltransferase activity"/>
    <property type="evidence" value="ECO:0007669"/>
    <property type="project" value="TreeGrafter"/>
</dbReference>
<dbReference type="InterPro" id="IPR038731">
    <property type="entry name" value="RgtA/B/C-like"/>
</dbReference>
<comment type="subcellular location">
    <subcellularLocation>
        <location evidence="1">Cell membrane</location>
        <topology evidence="1">Multi-pass membrane protein</topology>
    </subcellularLocation>
</comment>
<dbReference type="PANTHER" id="PTHR33908:SF11">
    <property type="entry name" value="MEMBRANE PROTEIN"/>
    <property type="match status" value="1"/>
</dbReference>
<keyword evidence="7 8" id="KW-0472">Membrane</keyword>
<evidence type="ECO:0000259" key="9">
    <source>
        <dbReference type="Pfam" id="PF13231"/>
    </source>
</evidence>
<reference evidence="11" key="1">
    <citation type="submission" date="2017-04" db="EMBL/GenBank/DDBJ databases">
        <authorList>
            <person name="Varghese N."/>
            <person name="Submissions S."/>
        </authorList>
    </citation>
    <scope>NUCLEOTIDE SEQUENCE [LARGE SCALE GENOMIC DNA]</scope>
    <source>
        <strain evidence="11">B4P</strain>
    </source>
</reference>
<feature type="transmembrane region" description="Helical" evidence="8">
    <location>
        <begin position="165"/>
        <end position="193"/>
    </location>
</feature>
<organism evidence="10 11">
    <name type="scientific">Xaviernesmea oryzae</name>
    <dbReference type="NCBI Taxonomy" id="464029"/>
    <lineage>
        <taxon>Bacteria</taxon>
        <taxon>Pseudomonadati</taxon>
        <taxon>Pseudomonadota</taxon>
        <taxon>Alphaproteobacteria</taxon>
        <taxon>Hyphomicrobiales</taxon>
        <taxon>Rhizobiaceae</taxon>
        <taxon>Rhizobium/Agrobacterium group</taxon>
        <taxon>Xaviernesmea</taxon>
    </lineage>
</organism>
<dbReference type="RefSeq" id="WP_159457650.1">
    <property type="nucleotide sequence ID" value="NZ_FXAF01000006.1"/>
</dbReference>
<keyword evidence="2" id="KW-1003">Cell membrane</keyword>
<evidence type="ECO:0000256" key="4">
    <source>
        <dbReference type="ARBA" id="ARBA00022679"/>
    </source>
</evidence>
<evidence type="ECO:0000256" key="7">
    <source>
        <dbReference type="ARBA" id="ARBA00023136"/>
    </source>
</evidence>
<evidence type="ECO:0000256" key="3">
    <source>
        <dbReference type="ARBA" id="ARBA00022676"/>
    </source>
</evidence>
<proteinExistence type="predicted"/>
<dbReference type="EMBL" id="FXAF01000006">
    <property type="protein sequence ID" value="SMF49661.1"/>
    <property type="molecule type" value="Genomic_DNA"/>
</dbReference>
<evidence type="ECO:0000256" key="8">
    <source>
        <dbReference type="SAM" id="Phobius"/>
    </source>
</evidence>
<keyword evidence="3 10" id="KW-0328">Glycosyltransferase</keyword>
<protein>
    <submittedName>
        <fullName evidence="10">Dolichyl-phosphate-mannose-protein mannosyltransferase</fullName>
    </submittedName>
</protein>
<dbReference type="STRING" id="464029.SAMN02982989_2655"/>
<dbReference type="GO" id="GO:0005886">
    <property type="term" value="C:plasma membrane"/>
    <property type="evidence" value="ECO:0007669"/>
    <property type="project" value="UniProtKB-SubCell"/>
</dbReference>
<evidence type="ECO:0000256" key="2">
    <source>
        <dbReference type="ARBA" id="ARBA00022475"/>
    </source>
</evidence>
<evidence type="ECO:0000313" key="11">
    <source>
        <dbReference type="Proteomes" id="UP000192903"/>
    </source>
</evidence>
<dbReference type="AlphaFoldDB" id="A0A1X7FBF9"/>
<feature type="transmembrane region" description="Helical" evidence="8">
    <location>
        <begin position="352"/>
        <end position="373"/>
    </location>
</feature>
<dbReference type="Pfam" id="PF13231">
    <property type="entry name" value="PMT_2"/>
    <property type="match status" value="1"/>
</dbReference>
<keyword evidence="4 10" id="KW-0808">Transferase</keyword>
<gene>
    <name evidence="10" type="ORF">SAMN02982989_2655</name>
</gene>
<feature type="transmembrane region" description="Helical" evidence="8">
    <location>
        <begin position="205"/>
        <end position="226"/>
    </location>
</feature>
<accession>A0A1X7FBF9</accession>
<sequence length="507" mass="56358">MRLDNAETAKDATASGRHVLLIVLAVYFAVNVILRMMLPHSLELDEAEQSYFSQWLLAGYSSQPPFYNWLQYGTVQIFGLSLATLSLLKNLLLFGSYLFYWLAARQILRDRQLAVVAALGLLTIPQVAFEAQRDLSHTVATIFAASLFLYALFKALNRPSIGSFLLLGIATGIGGIAKYNFIVLPAAAFLALASDPDRRRRLLDWRLLIAGVVALLIVLPHALWLTEHFGVTSSHTMRKLLGDDINFILAIFEGLGSLALAVLGFGALTVILFAAVYRERLRDVIRARNDRTRLVGRILLFSLGFIVLLILFAGVERVRDRWLTPILLVLPLYLTVKVDAAAIELQPGLKRMWGVALVIMVLIPSILFGRFAAAPITGKYQYSHHPFQAFSDEIRPLTASVPTLIVASDGQLAGNLRFNLPSTPVRTTSTPTDIHALPMPPHRRILFVWRNSDGSMPSGFPEKFTQYLQERGIAGSVPQARITALPYNYGQPDDRYRFAYALVEVTP</sequence>
<feature type="transmembrane region" description="Helical" evidence="8">
    <location>
        <begin position="294"/>
        <end position="315"/>
    </location>
</feature>
<dbReference type="InterPro" id="IPR050297">
    <property type="entry name" value="LipidA_mod_glycosyltrf_83"/>
</dbReference>
<evidence type="ECO:0000256" key="6">
    <source>
        <dbReference type="ARBA" id="ARBA00022989"/>
    </source>
</evidence>
<dbReference type="PANTHER" id="PTHR33908">
    <property type="entry name" value="MANNOSYLTRANSFERASE YKCB-RELATED"/>
    <property type="match status" value="1"/>
</dbReference>